<dbReference type="PRINTS" id="PR00458">
    <property type="entry name" value="PEROXIDASE"/>
</dbReference>
<dbReference type="GO" id="GO:0020037">
    <property type="term" value="F:heme binding"/>
    <property type="evidence" value="ECO:0007669"/>
    <property type="project" value="InterPro"/>
</dbReference>
<dbReference type="PRINTS" id="PR00461">
    <property type="entry name" value="PLPEROXIDASE"/>
</dbReference>
<evidence type="ECO:0000256" key="17">
    <source>
        <dbReference type="PIRSR" id="PIRSR600823-5"/>
    </source>
</evidence>
<evidence type="ECO:0000259" key="19">
    <source>
        <dbReference type="PROSITE" id="PS50873"/>
    </source>
</evidence>
<dbReference type="AlphaFoldDB" id="A0A4D6LL51"/>
<keyword evidence="5 20" id="KW-0575">Peroxidase</keyword>
<dbReference type="GO" id="GO:0140825">
    <property type="term" value="F:lactoperoxidase activity"/>
    <property type="evidence" value="ECO:0007669"/>
    <property type="project" value="UniProtKB-EC"/>
</dbReference>
<feature type="binding site" description="axial binding residue" evidence="15">
    <location>
        <position position="192"/>
    </location>
    <ligand>
        <name>heme b</name>
        <dbReference type="ChEBI" id="CHEBI:60344"/>
    </ligand>
    <ligandPart>
        <name>Fe</name>
        <dbReference type="ChEBI" id="CHEBI:18248"/>
    </ligandPart>
</feature>
<evidence type="ECO:0000256" key="10">
    <source>
        <dbReference type="ARBA" id="ARBA00023004"/>
    </source>
</evidence>
<dbReference type="PANTHER" id="PTHR31235">
    <property type="entry name" value="PEROXIDASE 25-RELATED"/>
    <property type="match status" value="1"/>
</dbReference>
<evidence type="ECO:0000256" key="4">
    <source>
        <dbReference type="ARBA" id="ARBA00012313"/>
    </source>
</evidence>
<organism evidence="20 21">
    <name type="scientific">Vigna unguiculata</name>
    <name type="common">Cowpea</name>
    <dbReference type="NCBI Taxonomy" id="3917"/>
    <lineage>
        <taxon>Eukaryota</taxon>
        <taxon>Viridiplantae</taxon>
        <taxon>Streptophyta</taxon>
        <taxon>Embryophyta</taxon>
        <taxon>Tracheophyta</taxon>
        <taxon>Spermatophyta</taxon>
        <taxon>Magnoliopsida</taxon>
        <taxon>eudicotyledons</taxon>
        <taxon>Gunneridae</taxon>
        <taxon>Pentapetalae</taxon>
        <taxon>rosids</taxon>
        <taxon>fabids</taxon>
        <taxon>Fabales</taxon>
        <taxon>Fabaceae</taxon>
        <taxon>Papilionoideae</taxon>
        <taxon>50 kb inversion clade</taxon>
        <taxon>NPAAA clade</taxon>
        <taxon>indigoferoid/millettioid clade</taxon>
        <taxon>Phaseoleae</taxon>
        <taxon>Vigna</taxon>
    </lineage>
</organism>
<dbReference type="PROSITE" id="PS00436">
    <property type="entry name" value="PEROXIDASE_2"/>
    <property type="match status" value="1"/>
</dbReference>
<feature type="binding site" evidence="15">
    <location>
        <position position="70"/>
    </location>
    <ligand>
        <name>Ca(2+)</name>
        <dbReference type="ChEBI" id="CHEBI:29108"/>
        <label>1</label>
    </ligand>
</feature>
<dbReference type="SUPFAM" id="SSF48113">
    <property type="entry name" value="Heme-dependent peroxidases"/>
    <property type="match status" value="2"/>
</dbReference>
<dbReference type="Proteomes" id="UP000501690">
    <property type="component" value="Linkage Group LG4"/>
</dbReference>
<evidence type="ECO:0000256" key="9">
    <source>
        <dbReference type="ARBA" id="ARBA00023002"/>
    </source>
</evidence>
<dbReference type="InterPro" id="IPR010255">
    <property type="entry name" value="Haem_peroxidase_sf"/>
</dbReference>
<comment type="function">
    <text evidence="2">Removal of H(2)O(2), oxidation of toxic reductants, biosynthesis and degradation of lignin, suberization, auxin catabolism, response to environmental stresses such as wounding, pathogen attack and oxidative stress. These functions might be dependent on each isozyme/isoform in each plant tissue.</text>
</comment>
<feature type="binding site" evidence="15">
    <location>
        <position position="87"/>
    </location>
    <ligand>
        <name>Ca(2+)</name>
        <dbReference type="ChEBI" id="CHEBI:29108"/>
        <label>1</label>
    </ligand>
</feature>
<keyword evidence="8 15" id="KW-0106">Calcium</keyword>
<evidence type="ECO:0000256" key="14">
    <source>
        <dbReference type="PIRSR" id="PIRSR600823-2"/>
    </source>
</evidence>
<dbReference type="Gene3D" id="1.10.420.10">
    <property type="entry name" value="Peroxidase, domain 2"/>
    <property type="match status" value="2"/>
</dbReference>
<dbReference type="GO" id="GO:0006979">
    <property type="term" value="P:response to oxidative stress"/>
    <property type="evidence" value="ECO:0007669"/>
    <property type="project" value="InterPro"/>
</dbReference>
<dbReference type="InterPro" id="IPR002016">
    <property type="entry name" value="Haem_peroxidase"/>
</dbReference>
<proteinExistence type="inferred from homology"/>
<keyword evidence="10 15" id="KW-0408">Iron</keyword>
<accession>A0A4D6LL51</accession>
<name>A0A4D6LL51_VIGUN</name>
<dbReference type="FunFam" id="1.10.420.10:FF:000006">
    <property type="entry name" value="Peroxidase"/>
    <property type="match status" value="2"/>
</dbReference>
<feature type="binding site" evidence="15">
    <location>
        <position position="65"/>
    </location>
    <ligand>
        <name>Ca(2+)</name>
        <dbReference type="ChEBI" id="CHEBI:29108"/>
        <label>1</label>
    </ligand>
</feature>
<feature type="active site" description="Proton acceptor" evidence="13">
    <location>
        <position position="64"/>
    </location>
</feature>
<feature type="domain" description="Plant heme peroxidase family profile" evidence="19">
    <location>
        <begin position="354"/>
        <end position="609"/>
    </location>
</feature>
<evidence type="ECO:0000256" key="15">
    <source>
        <dbReference type="PIRSR" id="PIRSR600823-3"/>
    </source>
</evidence>
<evidence type="ECO:0000256" key="12">
    <source>
        <dbReference type="ARBA" id="ARBA00023180"/>
    </source>
</evidence>
<dbReference type="GO" id="GO:0046872">
    <property type="term" value="F:metal ion binding"/>
    <property type="evidence" value="ECO:0007669"/>
    <property type="project" value="UniProtKB-KW"/>
</dbReference>
<dbReference type="PROSITE" id="PS50873">
    <property type="entry name" value="PEROXIDASE_4"/>
    <property type="match status" value="2"/>
</dbReference>
<keyword evidence="11 17" id="KW-1015">Disulfide bond</keyword>
<dbReference type="InterPro" id="IPR019794">
    <property type="entry name" value="Peroxidases_AS"/>
</dbReference>
<feature type="binding site" evidence="15">
    <location>
        <position position="72"/>
    </location>
    <ligand>
        <name>Ca(2+)</name>
        <dbReference type="ChEBI" id="CHEBI:29108"/>
        <label>1</label>
    </ligand>
</feature>
<evidence type="ECO:0000256" key="6">
    <source>
        <dbReference type="ARBA" id="ARBA00022617"/>
    </source>
</evidence>
<evidence type="ECO:0000313" key="20">
    <source>
        <dbReference type="EMBL" id="QCD89317.1"/>
    </source>
</evidence>
<comment type="similarity">
    <text evidence="3">Belongs to the peroxidase family. Ascorbate peroxidase subfamily.</text>
</comment>
<dbReference type="InterPro" id="IPR033905">
    <property type="entry name" value="Secretory_peroxidase"/>
</dbReference>
<feature type="binding site" evidence="15">
    <location>
        <position position="68"/>
    </location>
    <ligand>
        <name>Ca(2+)</name>
        <dbReference type="ChEBI" id="CHEBI:29108"/>
        <label>1</label>
    </ligand>
</feature>
<keyword evidence="6" id="KW-0349">Heme</keyword>
<feature type="binding site" evidence="14">
    <location>
        <position position="162"/>
    </location>
    <ligand>
        <name>substrate</name>
    </ligand>
</feature>
<dbReference type="FunFam" id="1.10.520.10:FF:000001">
    <property type="entry name" value="Peroxidase"/>
    <property type="match status" value="1"/>
</dbReference>
<feature type="disulfide bond" evidence="17">
    <location>
        <begin position="199"/>
        <end position="231"/>
    </location>
</feature>
<keyword evidence="12" id="KW-0325">Glycoprotein</keyword>
<keyword evidence="18" id="KW-0732">Signal</keyword>
<feature type="domain" description="Plant heme peroxidase family profile" evidence="19">
    <location>
        <begin position="23"/>
        <end position="338"/>
    </location>
</feature>
<dbReference type="Pfam" id="PF00141">
    <property type="entry name" value="peroxidase"/>
    <property type="match status" value="2"/>
</dbReference>
<feature type="disulfide bond" evidence="17">
    <location>
        <begin position="33"/>
        <end position="114"/>
    </location>
</feature>
<sequence>MDTTPCLLQMVSALVLISLASASLEVGFYRSTCPSAEAIVKSTVEKAISANPGIAAGIIRLHFHDCFVRGCDGSVLLASTPGNPPAERDNFINNPSLRGFEVIDEAKTQLEAACPNTVSCADILAFAARDSASKVGGINYDVPSGRRDGRVSIGDEVPQNLPGPGFNADQLINNFGQKGLSVDEMVTLSGAHSIGVASCGVFSNRLYSFSGTVTQDPSLDPSYAETLKKQCPPPPAVTGTTVSLEPSTPIRLDSKYYEGLINHRGLLTSDQTLFATQSTKPMVESNAYNGASWAEKFAQAMVRMGSIQVLTGYDVSVPSMASASLKVGFYTSTCPSAEEIVRNAVNKGVSENLGCEGSVLLASTPGNPIAERDHLANNPSLRGFEVIDEAKTQLEAACPNTVSCADILAFAARDSASKVGGINYDVPSGRRDGRVSIADEVAQNLPAPTSSADELVSRFAQKGLTADEMVTLSGAHSIGVSHCSAFSKRLYSFNDTFMQDPSMDSSYAETLKTKCPAPLATSDPTLSLDPSTPVRLDSKYYEGLMNHRGLLTSDQTLFTTQSTRDMVVSNANNGASWSEKFAKAMVQMGSIEVLTGSSGEIRKHCSFVN</sequence>
<feature type="signal peptide" evidence="18">
    <location>
        <begin position="1"/>
        <end position="22"/>
    </location>
</feature>
<evidence type="ECO:0000256" key="8">
    <source>
        <dbReference type="ARBA" id="ARBA00022837"/>
    </source>
</evidence>
<comment type="catalytic activity">
    <reaction evidence="1">
        <text>2 a phenolic donor + H2O2 = 2 a phenolic radical donor + 2 H2O</text>
        <dbReference type="Rhea" id="RHEA:56136"/>
        <dbReference type="ChEBI" id="CHEBI:15377"/>
        <dbReference type="ChEBI" id="CHEBI:16240"/>
        <dbReference type="ChEBI" id="CHEBI:139520"/>
        <dbReference type="ChEBI" id="CHEBI:139521"/>
        <dbReference type="EC" id="1.11.1.7"/>
    </reaction>
</comment>
<evidence type="ECO:0000256" key="18">
    <source>
        <dbReference type="SAM" id="SignalP"/>
    </source>
</evidence>
<keyword evidence="21" id="KW-1185">Reference proteome</keyword>
<dbReference type="InterPro" id="IPR000823">
    <property type="entry name" value="Peroxidase_pln"/>
</dbReference>
<evidence type="ECO:0000256" key="16">
    <source>
        <dbReference type="PIRSR" id="PIRSR600823-4"/>
    </source>
</evidence>
<evidence type="ECO:0000256" key="3">
    <source>
        <dbReference type="ARBA" id="ARBA00006873"/>
    </source>
</evidence>
<dbReference type="CDD" id="cd00693">
    <property type="entry name" value="secretory_peroxidase"/>
    <property type="match status" value="2"/>
</dbReference>
<keyword evidence="7 15" id="KW-0479">Metal-binding</keyword>
<evidence type="ECO:0000256" key="1">
    <source>
        <dbReference type="ARBA" id="ARBA00000189"/>
    </source>
</evidence>
<dbReference type="EC" id="1.11.1.7" evidence="4"/>
<evidence type="ECO:0000256" key="5">
    <source>
        <dbReference type="ARBA" id="ARBA00022559"/>
    </source>
</evidence>
<feature type="binding site" evidence="15">
    <location>
        <position position="74"/>
    </location>
    <ligand>
        <name>Ca(2+)</name>
        <dbReference type="ChEBI" id="CHEBI:29108"/>
        <label>1</label>
    </ligand>
</feature>
<dbReference type="GO" id="GO:0042744">
    <property type="term" value="P:hydrogen peroxide catabolic process"/>
    <property type="evidence" value="ECO:0007669"/>
    <property type="project" value="InterPro"/>
</dbReference>
<evidence type="ECO:0000313" key="21">
    <source>
        <dbReference type="Proteomes" id="UP000501690"/>
    </source>
</evidence>
<reference evidence="20 21" key="1">
    <citation type="submission" date="2019-04" db="EMBL/GenBank/DDBJ databases">
        <title>An improved genome assembly and genetic linkage map for asparagus bean, Vigna unguiculata ssp. sesquipedialis.</title>
        <authorList>
            <person name="Xia Q."/>
            <person name="Zhang R."/>
            <person name="Dong Y."/>
        </authorList>
    </citation>
    <scope>NUCLEOTIDE SEQUENCE [LARGE SCALE GENOMIC DNA]</scope>
    <source>
        <tissue evidence="20">Leaf</tissue>
    </source>
</reference>
<keyword evidence="9" id="KW-0560">Oxidoreductase</keyword>
<gene>
    <name evidence="20" type="ORF">DEO72_LG4g261</name>
</gene>
<evidence type="ECO:0000256" key="11">
    <source>
        <dbReference type="ARBA" id="ARBA00023157"/>
    </source>
</evidence>
<dbReference type="EMBL" id="CP039348">
    <property type="protein sequence ID" value="QCD89317.1"/>
    <property type="molecule type" value="Genomic_DNA"/>
</dbReference>
<evidence type="ECO:0000256" key="13">
    <source>
        <dbReference type="PIRSR" id="PIRSR600823-1"/>
    </source>
</evidence>
<feature type="chain" id="PRO_5020030083" description="peroxidase" evidence="18">
    <location>
        <begin position="23"/>
        <end position="609"/>
    </location>
</feature>
<comment type="cofactor">
    <cofactor evidence="15">
        <name>heme b</name>
        <dbReference type="ChEBI" id="CHEBI:60344"/>
    </cofactor>
    <text evidence="15">Binds 1 heme b (iron(II)-protoporphyrin IX) group per subunit.</text>
</comment>
<protein>
    <recommendedName>
        <fullName evidence="4">peroxidase</fullName>
        <ecNumber evidence="4">1.11.1.7</ecNumber>
    </recommendedName>
</protein>
<dbReference type="Gene3D" id="1.10.520.10">
    <property type="match status" value="2"/>
</dbReference>
<comment type="cofactor">
    <cofactor evidence="15">
        <name>Ca(2+)</name>
        <dbReference type="ChEBI" id="CHEBI:29108"/>
    </cofactor>
    <text evidence="15">Binds 2 calcium ions per subunit.</text>
</comment>
<feature type="binding site" evidence="15">
    <location>
        <position position="253"/>
    </location>
    <ligand>
        <name>Ca(2+)</name>
        <dbReference type="ChEBI" id="CHEBI:29108"/>
        <label>2</label>
    </ligand>
</feature>
<feature type="binding site" evidence="15">
    <location>
        <position position="248"/>
    </location>
    <ligand>
        <name>Ca(2+)</name>
        <dbReference type="ChEBI" id="CHEBI:29108"/>
        <label>2</label>
    </ligand>
</feature>
<evidence type="ECO:0000256" key="7">
    <source>
        <dbReference type="ARBA" id="ARBA00022723"/>
    </source>
</evidence>
<dbReference type="PROSITE" id="PS00435">
    <property type="entry name" value="PEROXIDASE_1"/>
    <property type="match status" value="2"/>
</dbReference>
<feature type="disulfide bond" evidence="17">
    <location>
        <begin position="66"/>
        <end position="71"/>
    </location>
</feature>
<feature type="site" description="Transition state stabilizer" evidence="16">
    <location>
        <position position="60"/>
    </location>
</feature>
<evidence type="ECO:0000256" key="2">
    <source>
        <dbReference type="ARBA" id="ARBA00002322"/>
    </source>
</evidence>
<dbReference type="InterPro" id="IPR019793">
    <property type="entry name" value="Peroxidases_heam-ligand_BS"/>
</dbReference>